<evidence type="ECO:0000313" key="3">
    <source>
        <dbReference type="EMBL" id="CAF3715683.1"/>
    </source>
</evidence>
<proteinExistence type="predicted"/>
<dbReference type="AlphaFoldDB" id="A0A813VFY3"/>
<dbReference type="EMBL" id="CAJOAY010000557">
    <property type="protein sequence ID" value="CAF3691474.1"/>
    <property type="molecule type" value="Genomic_DNA"/>
</dbReference>
<dbReference type="EMBL" id="CAJOAZ010000803">
    <property type="protein sequence ID" value="CAF3715683.1"/>
    <property type="molecule type" value="Genomic_DNA"/>
</dbReference>
<dbReference type="PANTHER" id="PTHR45749">
    <property type="match status" value="1"/>
</dbReference>
<dbReference type="PANTHER" id="PTHR45749:SF21">
    <property type="entry name" value="DUF4371 DOMAIN-CONTAINING PROTEIN"/>
    <property type="match status" value="1"/>
</dbReference>
<dbReference type="Proteomes" id="UP000663881">
    <property type="component" value="Unassembled WGS sequence"/>
</dbReference>
<name>A0A813VFY3_9BILA</name>
<protein>
    <submittedName>
        <fullName evidence="1">Uncharacterized protein</fullName>
    </submittedName>
</protein>
<sequence length="146" mass="17157">MKLNPTHKIFISEGCNDWKNALSRFKLHQTSKLYLDSTYVMNQQSRPTVVLQLLSSTKKHQEQRRQAFFIQISSVMYLLRQGLALRGQSDENCSLIQLVKLRSIDHDCLKDWIDNKKYLSHDIVNEICKEIYLTIIRDIAKEVCEI</sequence>
<evidence type="ECO:0000313" key="2">
    <source>
        <dbReference type="EMBL" id="CAF3691474.1"/>
    </source>
</evidence>
<dbReference type="EMBL" id="CAJNON010000038">
    <property type="protein sequence ID" value="CAF0842418.1"/>
    <property type="molecule type" value="Genomic_DNA"/>
</dbReference>
<comment type="caution">
    <text evidence="1">The sequence shown here is derived from an EMBL/GenBank/DDBJ whole genome shotgun (WGS) entry which is preliminary data.</text>
</comment>
<gene>
    <name evidence="2" type="ORF">OKA104_LOCUS11838</name>
    <name evidence="3" type="ORF">OXD698_LOCUS13279</name>
    <name evidence="1" type="ORF">VCS650_LOCUS6209</name>
</gene>
<evidence type="ECO:0000313" key="4">
    <source>
        <dbReference type="Proteomes" id="UP000663891"/>
    </source>
</evidence>
<reference evidence="1" key="1">
    <citation type="submission" date="2021-02" db="EMBL/GenBank/DDBJ databases">
        <authorList>
            <person name="Nowell W R."/>
        </authorList>
    </citation>
    <scope>NUCLEOTIDE SEQUENCE</scope>
</reference>
<organism evidence="1 4">
    <name type="scientific">Adineta steineri</name>
    <dbReference type="NCBI Taxonomy" id="433720"/>
    <lineage>
        <taxon>Eukaryota</taxon>
        <taxon>Metazoa</taxon>
        <taxon>Spiralia</taxon>
        <taxon>Gnathifera</taxon>
        <taxon>Rotifera</taxon>
        <taxon>Eurotatoria</taxon>
        <taxon>Bdelloidea</taxon>
        <taxon>Adinetida</taxon>
        <taxon>Adinetidae</taxon>
        <taxon>Adineta</taxon>
    </lineage>
</organism>
<dbReference type="OrthoDB" id="10059235at2759"/>
<dbReference type="Proteomes" id="UP000663891">
    <property type="component" value="Unassembled WGS sequence"/>
</dbReference>
<dbReference type="Proteomes" id="UP000663844">
    <property type="component" value="Unassembled WGS sequence"/>
</dbReference>
<evidence type="ECO:0000313" key="1">
    <source>
        <dbReference type="EMBL" id="CAF0842418.1"/>
    </source>
</evidence>
<accession>A0A813VFY3</accession>